<feature type="region of interest" description="Disordered" evidence="2">
    <location>
        <begin position="229"/>
        <end position="343"/>
    </location>
</feature>
<evidence type="ECO:0000259" key="3">
    <source>
        <dbReference type="PROSITE" id="PS50158"/>
    </source>
</evidence>
<dbReference type="InterPro" id="IPR001878">
    <property type="entry name" value="Znf_CCHC"/>
</dbReference>
<dbReference type="SMART" id="SM00343">
    <property type="entry name" value="ZnF_C2HC"/>
    <property type="match status" value="1"/>
</dbReference>
<keyword evidence="1" id="KW-0479">Metal-binding</keyword>
<protein>
    <recommendedName>
        <fullName evidence="3">CCHC-type domain-containing protein</fullName>
    </recommendedName>
</protein>
<feature type="non-terminal residue" evidence="4">
    <location>
        <position position="471"/>
    </location>
</feature>
<dbReference type="GO" id="GO:0003676">
    <property type="term" value="F:nucleic acid binding"/>
    <property type="evidence" value="ECO:0007669"/>
    <property type="project" value="InterPro"/>
</dbReference>
<gene>
    <name evidence="4" type="ORF">HK097_004887</name>
</gene>
<dbReference type="InterPro" id="IPR036875">
    <property type="entry name" value="Znf_CCHC_sf"/>
</dbReference>
<evidence type="ECO:0000313" key="5">
    <source>
        <dbReference type="Proteomes" id="UP001212841"/>
    </source>
</evidence>
<keyword evidence="1" id="KW-0863">Zinc-finger</keyword>
<feature type="domain" description="CCHC-type" evidence="3">
    <location>
        <begin position="76"/>
        <end position="91"/>
    </location>
</feature>
<evidence type="ECO:0000256" key="2">
    <source>
        <dbReference type="SAM" id="MobiDB-lite"/>
    </source>
</evidence>
<comment type="caution">
    <text evidence="4">The sequence shown here is derived from an EMBL/GenBank/DDBJ whole genome shotgun (WGS) entry which is preliminary data.</text>
</comment>
<dbReference type="PROSITE" id="PS50158">
    <property type="entry name" value="ZF_CCHC"/>
    <property type="match status" value="1"/>
</dbReference>
<dbReference type="AlphaFoldDB" id="A0AAD5S110"/>
<evidence type="ECO:0000313" key="4">
    <source>
        <dbReference type="EMBL" id="KAJ3033355.1"/>
    </source>
</evidence>
<keyword evidence="5" id="KW-1185">Reference proteome</keyword>
<dbReference type="SUPFAM" id="SSF57756">
    <property type="entry name" value="Retrovirus zinc finger-like domains"/>
    <property type="match status" value="1"/>
</dbReference>
<feature type="region of interest" description="Disordered" evidence="2">
    <location>
        <begin position="1"/>
        <end position="45"/>
    </location>
</feature>
<evidence type="ECO:0000256" key="1">
    <source>
        <dbReference type="PROSITE-ProRule" id="PRU00047"/>
    </source>
</evidence>
<proteinExistence type="predicted"/>
<reference evidence="4" key="1">
    <citation type="submission" date="2020-05" db="EMBL/GenBank/DDBJ databases">
        <title>Phylogenomic resolution of chytrid fungi.</title>
        <authorList>
            <person name="Stajich J.E."/>
            <person name="Amses K."/>
            <person name="Simmons R."/>
            <person name="Seto K."/>
            <person name="Myers J."/>
            <person name="Bonds A."/>
            <person name="Quandt C.A."/>
            <person name="Barry K."/>
            <person name="Liu P."/>
            <person name="Grigoriev I."/>
            <person name="Longcore J.E."/>
            <person name="James T.Y."/>
        </authorList>
    </citation>
    <scope>NUCLEOTIDE SEQUENCE</scope>
    <source>
        <strain evidence="4">JEL0318</strain>
    </source>
</reference>
<organism evidence="4 5">
    <name type="scientific">Rhizophlyctis rosea</name>
    <dbReference type="NCBI Taxonomy" id="64517"/>
    <lineage>
        <taxon>Eukaryota</taxon>
        <taxon>Fungi</taxon>
        <taxon>Fungi incertae sedis</taxon>
        <taxon>Chytridiomycota</taxon>
        <taxon>Chytridiomycota incertae sedis</taxon>
        <taxon>Chytridiomycetes</taxon>
        <taxon>Rhizophlyctidales</taxon>
        <taxon>Rhizophlyctidaceae</taxon>
        <taxon>Rhizophlyctis</taxon>
    </lineage>
</organism>
<dbReference type="EMBL" id="JADGJD010002303">
    <property type="protein sequence ID" value="KAJ3033355.1"/>
    <property type="molecule type" value="Genomic_DNA"/>
</dbReference>
<keyword evidence="1" id="KW-0862">Zinc</keyword>
<sequence>PTYGSGGGPSGTSAGGNAPAEKITVPNPGLVGNLSGRGQLPKDDETQAKIDDLTKKMSELKIQQARRPTGGFDGSCYRCGEPGHSSRYCESERILDTWRGYHVHIDNFEHDHHQFEPDGKVEEGFLKRLLPEGGSTQSDGEIPHVMEREAGIEEDVGEKAVLQVGPLHVDVREVQDCVECRMAALYGVKRGRLSGTDSEEKPVRKSARMVNGVEIEVPEFETVRVREDGSLERRKKKRNDWSGDDGSGGSDGHIAKRNQQGQEDVMPQLPPLLRTKPVILDKGKGPVLPDESEETVDTEIRPDSDVEMGVSSEENAAPAAQPRVKQKPGGTGGPEADEPTELPAEDVNMDQVPFWVDPRAPAPIKLFLKKEFSGKKTILPVKLNVKDWLHRTAVDITIADLLQWAPAIRAELMGAMKTIAARERRDLVRKVSQAILMMDDYLPTSSDADVEEEIEVLKRTRVAEMPDADRH</sequence>
<dbReference type="Proteomes" id="UP001212841">
    <property type="component" value="Unassembled WGS sequence"/>
</dbReference>
<accession>A0AAD5S110</accession>
<feature type="compositionally biased region" description="Gly residues" evidence="2">
    <location>
        <begin position="1"/>
        <end position="14"/>
    </location>
</feature>
<dbReference type="GO" id="GO:0008270">
    <property type="term" value="F:zinc ion binding"/>
    <property type="evidence" value="ECO:0007669"/>
    <property type="project" value="UniProtKB-KW"/>
</dbReference>
<name>A0AAD5S110_9FUNG</name>